<keyword evidence="2" id="KW-1185">Reference proteome</keyword>
<protein>
    <recommendedName>
        <fullName evidence="3">Nuclear transport factor 2 family protein</fullName>
    </recommendedName>
</protein>
<evidence type="ECO:0008006" key="3">
    <source>
        <dbReference type="Google" id="ProtNLM"/>
    </source>
</evidence>
<dbReference type="AlphaFoldDB" id="A0A939T6H8"/>
<gene>
    <name evidence="1" type="ORF">J4573_33060</name>
</gene>
<dbReference type="EMBL" id="JAGEOJ010000014">
    <property type="protein sequence ID" value="MBO2451958.1"/>
    <property type="molecule type" value="Genomic_DNA"/>
</dbReference>
<dbReference type="RefSeq" id="WP_208259844.1">
    <property type="nucleotide sequence ID" value="NZ_JAGEOJ010000014.1"/>
</dbReference>
<name>A0A939T6H8_9ACTN</name>
<evidence type="ECO:0000313" key="2">
    <source>
        <dbReference type="Proteomes" id="UP000669179"/>
    </source>
</evidence>
<evidence type="ECO:0000313" key="1">
    <source>
        <dbReference type="EMBL" id="MBO2451958.1"/>
    </source>
</evidence>
<dbReference type="InterPro" id="IPR032710">
    <property type="entry name" value="NTF2-like_dom_sf"/>
</dbReference>
<accession>A0A939T6H8</accession>
<dbReference type="Proteomes" id="UP000669179">
    <property type="component" value="Unassembled WGS sequence"/>
</dbReference>
<dbReference type="SUPFAM" id="SSF54427">
    <property type="entry name" value="NTF2-like"/>
    <property type="match status" value="1"/>
</dbReference>
<proteinExistence type="predicted"/>
<organism evidence="1 2">
    <name type="scientific">Actinomadura barringtoniae</name>
    <dbReference type="NCBI Taxonomy" id="1427535"/>
    <lineage>
        <taxon>Bacteria</taxon>
        <taxon>Bacillati</taxon>
        <taxon>Actinomycetota</taxon>
        <taxon>Actinomycetes</taxon>
        <taxon>Streptosporangiales</taxon>
        <taxon>Thermomonosporaceae</taxon>
        <taxon>Actinomadura</taxon>
    </lineage>
</organism>
<reference evidence="1" key="1">
    <citation type="submission" date="2021-03" db="EMBL/GenBank/DDBJ databases">
        <authorList>
            <person name="Kanchanasin P."/>
            <person name="Saeng-In P."/>
            <person name="Phongsopitanun W."/>
            <person name="Yuki M."/>
            <person name="Kudo T."/>
            <person name="Ohkuma M."/>
            <person name="Tanasupawat S."/>
        </authorList>
    </citation>
    <scope>NUCLEOTIDE SEQUENCE</scope>
    <source>
        <strain evidence="1">GKU 128</strain>
    </source>
</reference>
<dbReference type="Gene3D" id="3.10.450.50">
    <property type="match status" value="1"/>
</dbReference>
<sequence>MMDLHLTAATAERIAERYLAVWSEPDAARRLATIKELWAEDGVEYVEEAEFRGHAELDARIAQAYEAFVGSGRFTVTPAGDVRWHHDVITMTVHLTTPSGESAWAARAVLIIGADDLIRQDYQFVVQELAE</sequence>
<comment type="caution">
    <text evidence="1">The sequence shown here is derived from an EMBL/GenBank/DDBJ whole genome shotgun (WGS) entry which is preliminary data.</text>
</comment>